<name>A0ABY4I8I5_CHIFI</name>
<sequence>MKKRLFLPAIMLIAMSACSKNDQESITLDSQADSSLQGPIQKPVSGYGSDGNYDVAEIDFANPQYAGTEVSIFYPKGISSPKPTIFFSHPYGGESKDYNMGLYNFIAKKGYVVVFVPYRTLDISVDHRYQTLWEGFVKAAKNYPNIIDTLKVGFMGHSFGGGASIDLAYKAFTERQWGKNGRFLFTMAPWYAFNWNSNLTTEQQLQNFPSNTKMITQVYDEDDVNDHRLAIDIYKHINIANSEKDFIYFKSSTINKYNYVTDHVLPSSRQAYDALDYYGVYRLLDAMIDYSFNGNANAKNVALGNGSAAQITMPSYNGQTMPPLEVTDNPAPKYPQSKYQFQCSNNTNPRAGYCE</sequence>
<keyword evidence="1" id="KW-0732">Signal</keyword>
<dbReference type="EMBL" id="CP095855">
    <property type="protein sequence ID" value="UPK71679.1"/>
    <property type="molecule type" value="Genomic_DNA"/>
</dbReference>
<evidence type="ECO:0000313" key="3">
    <source>
        <dbReference type="Proteomes" id="UP000830198"/>
    </source>
</evidence>
<dbReference type="PROSITE" id="PS51257">
    <property type="entry name" value="PROKAR_LIPOPROTEIN"/>
    <property type="match status" value="1"/>
</dbReference>
<reference evidence="2 3" key="1">
    <citation type="submission" date="2022-04" db="EMBL/GenBank/DDBJ databases">
        <title>The arsenic-methylating capacity of Chitinophaga filiformis YT5 during chitin decomposition.</title>
        <authorList>
            <person name="Chen G."/>
            <person name="Liang Y."/>
        </authorList>
    </citation>
    <scope>NUCLEOTIDE SEQUENCE [LARGE SCALE GENOMIC DNA]</scope>
    <source>
        <strain evidence="2 3">YT5</strain>
    </source>
</reference>
<keyword evidence="2" id="KW-0378">Hydrolase</keyword>
<dbReference type="RefSeq" id="WP_247813796.1">
    <property type="nucleotide sequence ID" value="NZ_CP095855.1"/>
</dbReference>
<keyword evidence="3" id="KW-1185">Reference proteome</keyword>
<gene>
    <name evidence="2" type="ORF">MYF79_10340</name>
</gene>
<feature type="signal peptide" evidence="1">
    <location>
        <begin position="1"/>
        <end position="19"/>
    </location>
</feature>
<dbReference type="SUPFAM" id="SSF53474">
    <property type="entry name" value="alpha/beta-Hydrolases"/>
    <property type="match status" value="1"/>
</dbReference>
<proteinExistence type="predicted"/>
<accession>A0ABY4I8I5</accession>
<dbReference type="GO" id="GO:0016787">
    <property type="term" value="F:hydrolase activity"/>
    <property type="evidence" value="ECO:0007669"/>
    <property type="project" value="UniProtKB-KW"/>
</dbReference>
<feature type="chain" id="PRO_5046486247" evidence="1">
    <location>
        <begin position="20"/>
        <end position="355"/>
    </location>
</feature>
<organism evidence="2 3">
    <name type="scientific">Chitinophaga filiformis</name>
    <name type="common">Myxococcus filiformis</name>
    <name type="synonym">Flexibacter filiformis</name>
    <dbReference type="NCBI Taxonomy" id="104663"/>
    <lineage>
        <taxon>Bacteria</taxon>
        <taxon>Pseudomonadati</taxon>
        <taxon>Bacteroidota</taxon>
        <taxon>Chitinophagia</taxon>
        <taxon>Chitinophagales</taxon>
        <taxon>Chitinophagaceae</taxon>
        <taxon>Chitinophaga</taxon>
    </lineage>
</organism>
<evidence type="ECO:0000256" key="1">
    <source>
        <dbReference type="SAM" id="SignalP"/>
    </source>
</evidence>
<dbReference type="Gene3D" id="3.40.50.1820">
    <property type="entry name" value="alpha/beta hydrolase"/>
    <property type="match status" value="1"/>
</dbReference>
<protein>
    <submittedName>
        <fullName evidence="2">Alpha/beta hydrolase</fullName>
    </submittedName>
</protein>
<dbReference type="Proteomes" id="UP000830198">
    <property type="component" value="Chromosome"/>
</dbReference>
<dbReference type="InterPro" id="IPR029058">
    <property type="entry name" value="AB_hydrolase_fold"/>
</dbReference>
<evidence type="ECO:0000313" key="2">
    <source>
        <dbReference type="EMBL" id="UPK71679.1"/>
    </source>
</evidence>